<accession>A0A2I0KM39</accession>
<dbReference type="EMBL" id="PGOL01000492">
    <property type="protein sequence ID" value="PKI69565.1"/>
    <property type="molecule type" value="Genomic_DNA"/>
</dbReference>
<protein>
    <submittedName>
        <fullName evidence="2">Uncharacterized protein</fullName>
    </submittedName>
</protein>
<sequence length="130" mass="14334">MDISNDARVTSENELNPVCGLWLVIQGLVIDSDSRGRGQPSGQLKEAAKEHSNLGPWQRVSLQLGRRSQPLTMATWLPVAFDVSIPILSRAPYSQAPPKPDGRGRWWRSCHHRKGMAVIGGSYGAMLGFR</sequence>
<comment type="caution">
    <text evidence="2">The sequence shown here is derived from an EMBL/GenBank/DDBJ whole genome shotgun (WGS) entry which is preliminary data.</text>
</comment>
<dbReference type="Proteomes" id="UP000233551">
    <property type="component" value="Unassembled WGS sequence"/>
</dbReference>
<feature type="region of interest" description="Disordered" evidence="1">
    <location>
        <begin position="33"/>
        <end position="52"/>
    </location>
</feature>
<reference evidence="2 3" key="1">
    <citation type="submission" date="2017-11" db="EMBL/GenBank/DDBJ databases">
        <title>De-novo sequencing of pomegranate (Punica granatum L.) genome.</title>
        <authorList>
            <person name="Akparov Z."/>
            <person name="Amiraslanov A."/>
            <person name="Hajiyeva S."/>
            <person name="Abbasov M."/>
            <person name="Kaur K."/>
            <person name="Hamwieh A."/>
            <person name="Solovyev V."/>
            <person name="Salamov A."/>
            <person name="Braich B."/>
            <person name="Kosarev P."/>
            <person name="Mahmoud A."/>
            <person name="Hajiyev E."/>
            <person name="Babayeva S."/>
            <person name="Izzatullayeva V."/>
            <person name="Mammadov A."/>
            <person name="Mammadov A."/>
            <person name="Sharifova S."/>
            <person name="Ojaghi J."/>
            <person name="Eynullazada K."/>
            <person name="Bayramov B."/>
            <person name="Abdulazimova A."/>
            <person name="Shahmuradov I."/>
        </authorList>
    </citation>
    <scope>NUCLEOTIDE SEQUENCE [LARGE SCALE GENOMIC DNA]</scope>
    <source>
        <strain evidence="3">cv. AG2017</strain>
        <tissue evidence="2">Leaf</tissue>
    </source>
</reference>
<keyword evidence="3" id="KW-1185">Reference proteome</keyword>
<organism evidence="2 3">
    <name type="scientific">Punica granatum</name>
    <name type="common">Pomegranate</name>
    <dbReference type="NCBI Taxonomy" id="22663"/>
    <lineage>
        <taxon>Eukaryota</taxon>
        <taxon>Viridiplantae</taxon>
        <taxon>Streptophyta</taxon>
        <taxon>Embryophyta</taxon>
        <taxon>Tracheophyta</taxon>
        <taxon>Spermatophyta</taxon>
        <taxon>Magnoliopsida</taxon>
        <taxon>eudicotyledons</taxon>
        <taxon>Gunneridae</taxon>
        <taxon>Pentapetalae</taxon>
        <taxon>rosids</taxon>
        <taxon>malvids</taxon>
        <taxon>Myrtales</taxon>
        <taxon>Lythraceae</taxon>
        <taxon>Punica</taxon>
    </lineage>
</organism>
<dbReference type="AlphaFoldDB" id="A0A2I0KM39"/>
<name>A0A2I0KM39_PUNGR</name>
<gene>
    <name evidence="2" type="ORF">CRG98_010048</name>
</gene>
<evidence type="ECO:0000256" key="1">
    <source>
        <dbReference type="SAM" id="MobiDB-lite"/>
    </source>
</evidence>
<proteinExistence type="predicted"/>
<evidence type="ECO:0000313" key="2">
    <source>
        <dbReference type="EMBL" id="PKI69565.1"/>
    </source>
</evidence>
<evidence type="ECO:0000313" key="3">
    <source>
        <dbReference type="Proteomes" id="UP000233551"/>
    </source>
</evidence>